<dbReference type="SUPFAM" id="SSF54106">
    <property type="entry name" value="LysM domain"/>
    <property type="match status" value="1"/>
</dbReference>
<dbReference type="Gene3D" id="2.70.70.10">
    <property type="entry name" value="Glucose Permease (Domain IIA)"/>
    <property type="match status" value="1"/>
</dbReference>
<dbReference type="PROSITE" id="PS51782">
    <property type="entry name" value="LYSM"/>
    <property type="match status" value="1"/>
</dbReference>
<dbReference type="PANTHER" id="PTHR21666">
    <property type="entry name" value="PEPTIDASE-RELATED"/>
    <property type="match status" value="1"/>
</dbReference>
<dbReference type="Pfam" id="PF01551">
    <property type="entry name" value="Peptidase_M23"/>
    <property type="match status" value="1"/>
</dbReference>
<dbReference type="InterPro" id="IPR016047">
    <property type="entry name" value="M23ase_b-sheet_dom"/>
</dbReference>
<protein>
    <submittedName>
        <fullName evidence="6">Murein DD-endopeptidase MepM and murein hydrolase activator NlpD, contain LysM domain</fullName>
    </submittedName>
</protein>
<evidence type="ECO:0000256" key="4">
    <source>
        <dbReference type="SAM" id="SignalP"/>
    </source>
</evidence>
<sequence length="435" mass="45015">MALRGRHRRYRPSRVSQASLTVTASGAGLALPLIGMSSAQAATSGVWDKVAKCESSGNWKTNTGNGYYGGLQFAASTWRAYGGAAYAPRADLATRSEQIAVAEKVLDSQGPRAWPVCSVRAGLTREPATASHAVPVSTGTKKTATTHTKQSAHPVHPAAASDAKKPEVKKPAAKKADATKPAAKKADTKTAAGKGRYTVVHGDTLSGIAADHQVKGGWPALYAENRTVVGDDPDLILPGQRLALATPTAAPAKAAPKKTPKKTSEKTAAKPATAPAHKPAAKPAAKPAPKKTHPEPAAKKSTGWTLPVHAAIGTGYHVGGSSWASGYHTGVDFLVGTGTAVHAVASGTVVTAGWGGSYGYQVVIKHANGEYSQYGHLSQISVKVGQHVNEGQRIARSGSTGNATGPHLHFEMRTGPDYGDDIDPLTFLRSHGVKV</sequence>
<organism evidence="6 7">
    <name type="scientific">Actinacidiphila yanglinensis</name>
    <dbReference type="NCBI Taxonomy" id="310779"/>
    <lineage>
        <taxon>Bacteria</taxon>
        <taxon>Bacillati</taxon>
        <taxon>Actinomycetota</taxon>
        <taxon>Actinomycetes</taxon>
        <taxon>Kitasatosporales</taxon>
        <taxon>Streptomycetaceae</taxon>
        <taxon>Actinacidiphila</taxon>
    </lineage>
</organism>
<dbReference type="RefSeq" id="WP_103887714.1">
    <property type="nucleotide sequence ID" value="NZ_FNVU01000009.1"/>
</dbReference>
<feature type="compositionally biased region" description="Low complexity" evidence="3">
    <location>
        <begin position="138"/>
        <end position="149"/>
    </location>
</feature>
<dbReference type="InterPro" id="IPR023346">
    <property type="entry name" value="Lysozyme-like_dom_sf"/>
</dbReference>
<dbReference type="Pfam" id="PF06737">
    <property type="entry name" value="Transglycosylas"/>
    <property type="match status" value="1"/>
</dbReference>
<dbReference type="InterPro" id="IPR018392">
    <property type="entry name" value="LysM"/>
</dbReference>
<dbReference type="CDD" id="cd12797">
    <property type="entry name" value="M23_peptidase"/>
    <property type="match status" value="1"/>
</dbReference>
<gene>
    <name evidence="6" type="ORF">SAMN05216223_109226</name>
</gene>
<dbReference type="CDD" id="cd00118">
    <property type="entry name" value="LysM"/>
    <property type="match status" value="1"/>
</dbReference>
<feature type="compositionally biased region" description="Basic and acidic residues" evidence="3">
    <location>
        <begin position="162"/>
        <end position="188"/>
    </location>
</feature>
<dbReference type="InterPro" id="IPR036779">
    <property type="entry name" value="LysM_dom_sf"/>
</dbReference>
<feature type="compositionally biased region" description="Low complexity" evidence="3">
    <location>
        <begin position="269"/>
        <end position="287"/>
    </location>
</feature>
<dbReference type="EMBL" id="FNVU01000009">
    <property type="protein sequence ID" value="SEG74410.1"/>
    <property type="molecule type" value="Genomic_DNA"/>
</dbReference>
<dbReference type="SUPFAM" id="SSF51261">
    <property type="entry name" value="Duplicated hybrid motif"/>
    <property type="match status" value="1"/>
</dbReference>
<reference evidence="6 7" key="1">
    <citation type="submission" date="2016-10" db="EMBL/GenBank/DDBJ databases">
        <authorList>
            <person name="de Groot N.N."/>
        </authorList>
    </citation>
    <scope>NUCLEOTIDE SEQUENCE [LARGE SCALE GENOMIC DNA]</scope>
    <source>
        <strain evidence="6 7">CGMCC 4.2023</strain>
    </source>
</reference>
<dbReference type="InterPro" id="IPR050570">
    <property type="entry name" value="Cell_wall_metabolism_enzyme"/>
</dbReference>
<proteinExistence type="inferred from homology"/>
<feature type="signal peptide" evidence="4">
    <location>
        <begin position="1"/>
        <end position="41"/>
    </location>
</feature>
<dbReference type="FunFam" id="2.70.70.10:FF:000013">
    <property type="entry name" value="Peptidase family M23"/>
    <property type="match status" value="1"/>
</dbReference>
<dbReference type="OrthoDB" id="5244067at2"/>
<dbReference type="Gene3D" id="1.10.530.10">
    <property type="match status" value="1"/>
</dbReference>
<feature type="region of interest" description="Disordered" evidence="3">
    <location>
        <begin position="127"/>
        <end position="190"/>
    </location>
</feature>
<dbReference type="SUPFAM" id="SSF53955">
    <property type="entry name" value="Lysozyme-like"/>
    <property type="match status" value="1"/>
</dbReference>
<comment type="similarity">
    <text evidence="1">Belongs to the transglycosylase family. Rpf subfamily.</text>
</comment>
<dbReference type="Proteomes" id="UP000236754">
    <property type="component" value="Unassembled WGS sequence"/>
</dbReference>
<evidence type="ECO:0000256" key="2">
    <source>
        <dbReference type="ARBA" id="ARBA00022801"/>
    </source>
</evidence>
<keyword evidence="4" id="KW-0732">Signal</keyword>
<dbReference type="InterPro" id="IPR011055">
    <property type="entry name" value="Dup_hybrid_motif"/>
</dbReference>
<dbReference type="GO" id="GO:0004222">
    <property type="term" value="F:metalloendopeptidase activity"/>
    <property type="evidence" value="ECO:0007669"/>
    <property type="project" value="TreeGrafter"/>
</dbReference>
<evidence type="ECO:0000259" key="5">
    <source>
        <dbReference type="PROSITE" id="PS51782"/>
    </source>
</evidence>
<dbReference type="Gene3D" id="3.10.350.10">
    <property type="entry name" value="LysM domain"/>
    <property type="match status" value="1"/>
</dbReference>
<keyword evidence="7" id="KW-1185">Reference proteome</keyword>
<evidence type="ECO:0000256" key="1">
    <source>
        <dbReference type="ARBA" id="ARBA00010830"/>
    </source>
</evidence>
<dbReference type="CDD" id="cd13925">
    <property type="entry name" value="RPF"/>
    <property type="match status" value="1"/>
</dbReference>
<feature type="domain" description="LysM" evidence="5">
    <location>
        <begin position="195"/>
        <end position="244"/>
    </location>
</feature>
<evidence type="ECO:0000256" key="3">
    <source>
        <dbReference type="SAM" id="MobiDB-lite"/>
    </source>
</evidence>
<accession>A0A1H6CN88</accession>
<keyword evidence="2 6" id="KW-0378">Hydrolase</keyword>
<name>A0A1H6CN88_9ACTN</name>
<feature type="region of interest" description="Disordered" evidence="3">
    <location>
        <begin position="247"/>
        <end position="302"/>
    </location>
</feature>
<dbReference type="AlphaFoldDB" id="A0A1H6CN88"/>
<dbReference type="InterPro" id="IPR010618">
    <property type="entry name" value="RPF"/>
</dbReference>
<evidence type="ECO:0000313" key="6">
    <source>
        <dbReference type="EMBL" id="SEG74410.1"/>
    </source>
</evidence>
<dbReference type="PANTHER" id="PTHR21666:SF270">
    <property type="entry name" value="MUREIN HYDROLASE ACTIVATOR ENVC"/>
    <property type="match status" value="1"/>
</dbReference>
<evidence type="ECO:0000313" key="7">
    <source>
        <dbReference type="Proteomes" id="UP000236754"/>
    </source>
</evidence>
<feature type="chain" id="PRO_5009295048" evidence="4">
    <location>
        <begin position="42"/>
        <end position="435"/>
    </location>
</feature>
<dbReference type="Pfam" id="PF01476">
    <property type="entry name" value="LysM"/>
    <property type="match status" value="1"/>
</dbReference>